<dbReference type="PANTHER" id="PTHR48025:SF1">
    <property type="entry name" value="RRM DOMAIN-CONTAINING PROTEIN"/>
    <property type="match status" value="1"/>
</dbReference>
<feature type="compositionally biased region" description="Basic and acidic residues" evidence="3">
    <location>
        <begin position="332"/>
        <end position="343"/>
    </location>
</feature>
<feature type="domain" description="RRM" evidence="4">
    <location>
        <begin position="119"/>
        <end position="198"/>
    </location>
</feature>
<dbReference type="OrthoDB" id="439808at2759"/>
<dbReference type="Pfam" id="PF00076">
    <property type="entry name" value="RRM_1"/>
    <property type="match status" value="2"/>
</dbReference>
<evidence type="ECO:0000259" key="4">
    <source>
        <dbReference type="PROSITE" id="PS50102"/>
    </source>
</evidence>
<dbReference type="InterPro" id="IPR035979">
    <property type="entry name" value="RBD_domain_sf"/>
</dbReference>
<dbReference type="GO" id="GO:0003729">
    <property type="term" value="F:mRNA binding"/>
    <property type="evidence" value="ECO:0007669"/>
    <property type="project" value="TreeGrafter"/>
</dbReference>
<evidence type="ECO:0000256" key="3">
    <source>
        <dbReference type="SAM" id="MobiDB-lite"/>
    </source>
</evidence>
<evidence type="ECO:0000313" key="6">
    <source>
        <dbReference type="Proteomes" id="UP001055712"/>
    </source>
</evidence>
<dbReference type="EMBL" id="SIDB01000002">
    <property type="protein sequence ID" value="KAI3436184.1"/>
    <property type="molecule type" value="Genomic_DNA"/>
</dbReference>
<reference evidence="5" key="2">
    <citation type="submission" date="2020-11" db="EMBL/GenBank/DDBJ databases">
        <authorList>
            <person name="Cecchin M."/>
            <person name="Marcolungo L."/>
            <person name="Rossato M."/>
            <person name="Girolomoni L."/>
            <person name="Cosentino E."/>
            <person name="Cuine S."/>
            <person name="Li-Beisson Y."/>
            <person name="Delledonne M."/>
            <person name="Ballottari M."/>
        </authorList>
    </citation>
    <scope>NUCLEOTIDE SEQUENCE</scope>
    <source>
        <strain evidence="5">211/11P</strain>
        <tissue evidence="5">Whole cell</tissue>
    </source>
</reference>
<dbReference type="InterPro" id="IPR050502">
    <property type="entry name" value="Euk_RNA-bind_prot"/>
</dbReference>
<proteinExistence type="predicted"/>
<keyword evidence="1 2" id="KW-0694">RNA-binding</keyword>
<dbReference type="Proteomes" id="UP001055712">
    <property type="component" value="Unassembled WGS sequence"/>
</dbReference>
<organism evidence="5 6">
    <name type="scientific">Chlorella vulgaris</name>
    <name type="common">Green alga</name>
    <dbReference type="NCBI Taxonomy" id="3077"/>
    <lineage>
        <taxon>Eukaryota</taxon>
        <taxon>Viridiplantae</taxon>
        <taxon>Chlorophyta</taxon>
        <taxon>core chlorophytes</taxon>
        <taxon>Trebouxiophyceae</taxon>
        <taxon>Chlorellales</taxon>
        <taxon>Chlorellaceae</taxon>
        <taxon>Chlorella clade</taxon>
        <taxon>Chlorella</taxon>
    </lineage>
</organism>
<protein>
    <recommendedName>
        <fullName evidence="4">RRM domain-containing protein</fullName>
    </recommendedName>
</protein>
<gene>
    <name evidence="5" type="ORF">D9Q98_002239</name>
</gene>
<feature type="region of interest" description="Disordered" evidence="3">
    <location>
        <begin position="270"/>
        <end position="298"/>
    </location>
</feature>
<keyword evidence="6" id="KW-1185">Reference proteome</keyword>
<dbReference type="SMART" id="SM00360">
    <property type="entry name" value="RRM"/>
    <property type="match status" value="2"/>
</dbReference>
<accession>A0A9D4Z026</accession>
<feature type="domain" description="RRM" evidence="4">
    <location>
        <begin position="247"/>
        <end position="332"/>
    </location>
</feature>
<feature type="compositionally biased region" description="Basic and acidic residues" evidence="3">
    <location>
        <begin position="280"/>
        <end position="292"/>
    </location>
</feature>
<dbReference type="PANTHER" id="PTHR48025">
    <property type="entry name" value="OS02G0815200 PROTEIN"/>
    <property type="match status" value="1"/>
</dbReference>
<dbReference type="Gene3D" id="3.30.70.330">
    <property type="match status" value="2"/>
</dbReference>
<feature type="compositionally biased region" description="Basic and acidic residues" evidence="3">
    <location>
        <begin position="193"/>
        <end position="223"/>
    </location>
</feature>
<dbReference type="InterPro" id="IPR012677">
    <property type="entry name" value="Nucleotide-bd_a/b_plait_sf"/>
</dbReference>
<name>A0A9D4Z026_CHLVU</name>
<dbReference type="InterPro" id="IPR000504">
    <property type="entry name" value="RRM_dom"/>
</dbReference>
<feature type="compositionally biased region" description="Gly residues" evidence="3">
    <location>
        <begin position="344"/>
        <end position="416"/>
    </location>
</feature>
<evidence type="ECO:0000256" key="2">
    <source>
        <dbReference type="PROSITE-ProRule" id="PRU00176"/>
    </source>
</evidence>
<dbReference type="PROSITE" id="PS50102">
    <property type="entry name" value="RRM"/>
    <property type="match status" value="2"/>
</dbReference>
<evidence type="ECO:0000313" key="5">
    <source>
        <dbReference type="EMBL" id="KAI3436184.1"/>
    </source>
</evidence>
<dbReference type="SUPFAM" id="SSF54928">
    <property type="entry name" value="RNA-binding domain, RBD"/>
    <property type="match status" value="2"/>
</dbReference>
<evidence type="ECO:0000256" key="1">
    <source>
        <dbReference type="ARBA" id="ARBA00022884"/>
    </source>
</evidence>
<sequence>MAAVIRRLPLLARRGITSAACMPAMPPAALMAARAHRGLASFRAIWLQRSPLSWKSTSRSFSVASQPEGAEDSVTQAEAPPALDFSSANEGGAGEAESFADAGEGSFEAAAGGAPPASTRVFVHNIAWSVDDQTLAGHFSQVGSVKSARIVRKRDNSGDSMGFGFVEFETPEEAVSAIDQLNDTHLDGRDVRVREDRGDKPRTPRFGDREGGDRFERRPRFEGGMDGEQSFRAPREDRPRREVVPGTRVVVHGLPWSMEWQELKDLAKQALESSSSDPESVQRADIRTRPDNTSRGWGMLHMATPEDATAVIEMLDGSTLDGRTLSAKLDEFANGRPPRRDFEGGGGGGYERRGGGYGGGRGGGGGYEGRSSGGYGGGRGGGGGYGGDRGGGRGGGGYGGGGGGRDYGRGGDAGDM</sequence>
<feature type="region of interest" description="Disordered" evidence="3">
    <location>
        <begin position="193"/>
        <end position="240"/>
    </location>
</feature>
<comment type="caution">
    <text evidence="5">The sequence shown here is derived from an EMBL/GenBank/DDBJ whole genome shotgun (WGS) entry which is preliminary data.</text>
</comment>
<reference evidence="5" key="1">
    <citation type="journal article" date="2019" name="Plant J.">
        <title>Chlorella vulgaris genome assembly and annotation reveals the molecular basis for metabolic acclimation to high light conditions.</title>
        <authorList>
            <person name="Cecchin M."/>
            <person name="Marcolungo L."/>
            <person name="Rossato M."/>
            <person name="Girolomoni L."/>
            <person name="Cosentino E."/>
            <person name="Cuine S."/>
            <person name="Li-Beisson Y."/>
            <person name="Delledonne M."/>
            <person name="Ballottari M."/>
        </authorList>
    </citation>
    <scope>NUCLEOTIDE SEQUENCE</scope>
    <source>
        <strain evidence="5">211/11P</strain>
    </source>
</reference>
<feature type="region of interest" description="Disordered" evidence="3">
    <location>
        <begin position="332"/>
        <end position="416"/>
    </location>
</feature>
<dbReference type="AlphaFoldDB" id="A0A9D4Z026"/>